<keyword evidence="7" id="KW-0030">Aminoacyl-tRNA synthetase</keyword>
<dbReference type="Pfam" id="PF16995">
    <property type="entry name" value="tRNA-synt_2_TM"/>
    <property type="match status" value="1"/>
</dbReference>
<dbReference type="InterPro" id="IPR004365">
    <property type="entry name" value="NA-bd_OB_tRNA"/>
</dbReference>
<keyword evidence="3 8" id="KW-0812">Transmembrane</keyword>
<keyword evidence="4" id="KW-0547">Nucleotide-binding</keyword>
<feature type="transmembrane region" description="Helical" evidence="8">
    <location>
        <begin position="128"/>
        <end position="147"/>
    </location>
</feature>
<evidence type="ECO:0000256" key="1">
    <source>
        <dbReference type="ARBA" id="ARBA00004141"/>
    </source>
</evidence>
<dbReference type="GO" id="GO:0000049">
    <property type="term" value="F:tRNA binding"/>
    <property type="evidence" value="ECO:0007669"/>
    <property type="project" value="TreeGrafter"/>
</dbReference>
<dbReference type="SUPFAM" id="SSF55681">
    <property type="entry name" value="Class II aaRS and biotin synthetases"/>
    <property type="match status" value="1"/>
</dbReference>
<dbReference type="SUPFAM" id="SSF50249">
    <property type="entry name" value="Nucleic acid-binding proteins"/>
    <property type="match status" value="1"/>
</dbReference>
<dbReference type="GO" id="GO:0016020">
    <property type="term" value="C:membrane"/>
    <property type="evidence" value="ECO:0007669"/>
    <property type="project" value="UniProtKB-SubCell"/>
</dbReference>
<gene>
    <name evidence="10" type="primary">lysX</name>
    <name evidence="10" type="ORF">H8R10_08545</name>
</gene>
<dbReference type="Pfam" id="PF00152">
    <property type="entry name" value="tRNA-synt_2"/>
    <property type="match status" value="1"/>
</dbReference>
<feature type="transmembrane region" description="Helical" evidence="8">
    <location>
        <begin position="62"/>
        <end position="87"/>
    </location>
</feature>
<feature type="transmembrane region" description="Helical" evidence="8">
    <location>
        <begin position="94"/>
        <end position="116"/>
    </location>
</feature>
<keyword evidence="10" id="KW-0012">Acyltransferase</keyword>
<keyword evidence="10" id="KW-0808">Transferase</keyword>
<proteinExistence type="predicted"/>
<keyword evidence="2 10" id="KW-0436">Ligase</keyword>
<dbReference type="PANTHER" id="PTHR42918:SF15">
    <property type="entry name" value="LYSINE--TRNA LIGASE, CHLOROPLASTIC_MITOCHONDRIAL"/>
    <property type="match status" value="1"/>
</dbReference>
<evidence type="ECO:0000256" key="2">
    <source>
        <dbReference type="ARBA" id="ARBA00022598"/>
    </source>
</evidence>
<protein>
    <submittedName>
        <fullName evidence="10">Bifunctional lysylphosphatidylglycerol synthetase/lysine--tRNA ligase LysX</fullName>
        <ecNumber evidence="10">2.3.2.3</ecNumber>
        <ecNumber evidence="10">6.1.1.6</ecNumber>
    </submittedName>
</protein>
<dbReference type="InterPro" id="IPR006195">
    <property type="entry name" value="aa-tRNA-synth_II"/>
</dbReference>
<keyword evidence="8" id="KW-0472">Membrane</keyword>
<evidence type="ECO:0000256" key="8">
    <source>
        <dbReference type="SAM" id="Phobius"/>
    </source>
</evidence>
<dbReference type="CDD" id="cd04322">
    <property type="entry name" value="LysRS_N"/>
    <property type="match status" value="1"/>
</dbReference>
<organism evidence="10 11">
    <name type="scientific">Nanchangia anserum</name>
    <dbReference type="NCBI Taxonomy" id="2692125"/>
    <lineage>
        <taxon>Bacteria</taxon>
        <taxon>Bacillati</taxon>
        <taxon>Actinomycetota</taxon>
        <taxon>Actinomycetes</taxon>
        <taxon>Actinomycetales</taxon>
        <taxon>Actinomycetaceae</taxon>
        <taxon>Nanchangia</taxon>
    </lineage>
</organism>
<dbReference type="PRINTS" id="PR00982">
    <property type="entry name" value="TRNASYNTHLYS"/>
</dbReference>
<dbReference type="Pfam" id="PF09924">
    <property type="entry name" value="LPG_synthase_C"/>
    <property type="match status" value="1"/>
</dbReference>
<keyword evidence="5" id="KW-0067">ATP-binding</keyword>
<evidence type="ECO:0000256" key="6">
    <source>
        <dbReference type="ARBA" id="ARBA00022989"/>
    </source>
</evidence>
<dbReference type="InterPro" id="IPR004364">
    <property type="entry name" value="Aa-tRNA-synt_II"/>
</dbReference>
<dbReference type="Gene3D" id="2.40.50.140">
    <property type="entry name" value="Nucleic acid-binding proteins"/>
    <property type="match status" value="1"/>
</dbReference>
<evidence type="ECO:0000313" key="10">
    <source>
        <dbReference type="EMBL" id="MBD3690272.1"/>
    </source>
</evidence>
<accession>A0A8I0G9A8</accession>
<dbReference type="GO" id="GO:0050071">
    <property type="term" value="F:phosphatidylglycerol lysyltransferase activity"/>
    <property type="evidence" value="ECO:0007669"/>
    <property type="project" value="UniProtKB-EC"/>
</dbReference>
<reference evidence="10 11" key="1">
    <citation type="submission" date="2020-08" db="EMBL/GenBank/DDBJ databases">
        <title>Winkia gen. nov., sp. nov., isolated from faeces of the Anser albifrons in China.</title>
        <authorList>
            <person name="Liu Q."/>
        </authorList>
    </citation>
    <scope>NUCLEOTIDE SEQUENCE [LARGE SCALE GENOMIC DNA]</scope>
    <source>
        <strain evidence="10 11">C62</strain>
    </source>
</reference>
<sequence>MTTPSQSTTSHKHARPETLPLRSASRYPTLAGWVCLIAAIAILVSFLTHQTGLRGIATVTTFGLWILGIPAGVSLGYVVIYLFLAVLAFLRKRLVVIIGLVLLGLRAATLLLILVWFIPHGRSDAELFVGYALTVVAMMFTVANIILMWRHRRDFPGSIGVAAIGRTVFILIGGLAIGLIGSVGLLQLTRPQARPLSEDIWWSLFHLIKPFLSFLPGLMRRHHVGQIHGTHWLAILIGVWVAIVIIAAILAFFRAQSMSSRTREEDRQLRNLLYAYGSADSLGYFATRDNRRVVFSADGKACVSYGLAAGIALAGGDPIGDRSSWGDAIRKFHRISYESGYVPAVISASEAGAAAYRAEAKMSARLMGDEAIVRPSRFDASTESAKALKAAARRVRRAGVTIEINRQYELAPETLRELVEAAHRYRIGDERGFSMALGREFAEEDADTVVVVARDAEGTIECVLTFVPWGAHGLSLDLMRRKPDSVNGVIEAMILALIDTARDQGIEGISLNFAMFRQVFVSGAAVDAGWRKKLVFFAFRQASKVWQLESLYESNARYQPDWYSRYLCYPSDPTVSMVLAASGMLEGFLPAPSILVPSIEPDWTPDEDYLAQLRQDWQSRQREATEVVLREQERVRRDKAMRLVELGYDPFPAGYDLGLTPARYHEVQPGHGATVTVTGRVSAFRDLGGVIFVVLSREGASIQALAERRILAERDFAAWRLIDLGDIVTVTGRVTLSRSGEESIEVASWMMAAKALRPHPPRHAKLDSQTRTRERALALMTDASAMRLLRQRSAAVATIRRVLAEEGYAEVETPMLQAVQGGANARPFVTHLNAYSTDVFLRIAPELYLKRLCVAGMDAIFEMGRSFRNEGADATHNPEFTSLEVYRAGGDYTTMRLLTERLIRAVARAVHGREIVHRPADSPGVHGPVVACVDGVDMVEFDIGGTWPVIPVLDAVSQAVGETVTTTTSTEKLAEICRKFDIEPAPGADAGGMITALYDDLVEARTIHPTFYTDFPVSTSPLTRRHRVDARLAERWDLVAFGMELGTAYTELTDPVDQRERFTEQSLAAAAGDPEAMSLDDDFLRTLELGMPPLGGLGLGVDRLVMAATGANIRQILAFPFVRPDVS</sequence>
<comment type="subcellular location">
    <subcellularLocation>
        <location evidence="1">Membrane</location>
        <topology evidence="1">Multi-pass membrane protein</topology>
    </subcellularLocation>
</comment>
<comment type="caution">
    <text evidence="10">The sequence shown here is derived from an EMBL/GenBank/DDBJ whole genome shotgun (WGS) entry which is preliminary data.</text>
</comment>
<feature type="transmembrane region" description="Helical" evidence="8">
    <location>
        <begin position="30"/>
        <end position="50"/>
    </location>
</feature>
<dbReference type="AlphaFoldDB" id="A0A8I0G9A8"/>
<keyword evidence="6 8" id="KW-1133">Transmembrane helix</keyword>
<dbReference type="InterPro" id="IPR018149">
    <property type="entry name" value="Lys-tRNA-synth_II_C"/>
</dbReference>
<feature type="transmembrane region" description="Helical" evidence="8">
    <location>
        <begin position="231"/>
        <end position="253"/>
    </location>
</feature>
<dbReference type="NCBIfam" id="NF001756">
    <property type="entry name" value="PRK00484.1"/>
    <property type="match status" value="1"/>
</dbReference>
<dbReference type="GO" id="GO:0005524">
    <property type="term" value="F:ATP binding"/>
    <property type="evidence" value="ECO:0007669"/>
    <property type="project" value="UniProtKB-KW"/>
</dbReference>
<feature type="domain" description="Aminoacyl-transfer RNA synthetases class-II family profile" evidence="9">
    <location>
        <begin position="789"/>
        <end position="1124"/>
    </location>
</feature>
<evidence type="ECO:0000256" key="7">
    <source>
        <dbReference type="ARBA" id="ARBA00023146"/>
    </source>
</evidence>
<evidence type="ECO:0000256" key="5">
    <source>
        <dbReference type="ARBA" id="ARBA00022840"/>
    </source>
</evidence>
<keyword evidence="11" id="KW-1185">Reference proteome</keyword>
<dbReference type="InterPro" id="IPR044136">
    <property type="entry name" value="Lys-tRNA-ligase_II_N"/>
</dbReference>
<dbReference type="GO" id="GO:0005829">
    <property type="term" value="C:cytosol"/>
    <property type="evidence" value="ECO:0007669"/>
    <property type="project" value="TreeGrafter"/>
</dbReference>
<dbReference type="RefSeq" id="WP_191072376.1">
    <property type="nucleotide sequence ID" value="NZ_JACRUO010000003.1"/>
</dbReference>
<dbReference type="InterPro" id="IPR045864">
    <property type="entry name" value="aa-tRNA-synth_II/BPL/LPL"/>
</dbReference>
<evidence type="ECO:0000256" key="3">
    <source>
        <dbReference type="ARBA" id="ARBA00022692"/>
    </source>
</evidence>
<dbReference type="EMBL" id="JACRUO010000003">
    <property type="protein sequence ID" value="MBD3690272.1"/>
    <property type="molecule type" value="Genomic_DNA"/>
</dbReference>
<evidence type="ECO:0000256" key="4">
    <source>
        <dbReference type="ARBA" id="ARBA00022741"/>
    </source>
</evidence>
<feature type="transmembrane region" description="Helical" evidence="8">
    <location>
        <begin position="168"/>
        <end position="188"/>
    </location>
</feature>
<dbReference type="NCBIfam" id="NF002821">
    <property type="entry name" value="PRK02983.1"/>
    <property type="match status" value="1"/>
</dbReference>
<dbReference type="Gene3D" id="3.30.930.10">
    <property type="entry name" value="Bira Bifunctional Protein, Domain 2"/>
    <property type="match status" value="1"/>
</dbReference>
<dbReference type="Proteomes" id="UP000627538">
    <property type="component" value="Unassembled WGS sequence"/>
</dbReference>
<feature type="transmembrane region" description="Helical" evidence="8">
    <location>
        <begin position="200"/>
        <end position="219"/>
    </location>
</feature>
<dbReference type="PROSITE" id="PS50862">
    <property type="entry name" value="AA_TRNA_LIGASE_II"/>
    <property type="match status" value="1"/>
</dbReference>
<dbReference type="GO" id="GO:0004824">
    <property type="term" value="F:lysine-tRNA ligase activity"/>
    <property type="evidence" value="ECO:0007669"/>
    <property type="project" value="UniProtKB-EC"/>
</dbReference>
<dbReference type="EC" id="2.3.2.3" evidence="10"/>
<dbReference type="Pfam" id="PF01336">
    <property type="entry name" value="tRNA_anti-codon"/>
    <property type="match status" value="1"/>
</dbReference>
<dbReference type="InterPro" id="IPR031553">
    <property type="entry name" value="tRNA-synt_2_TM"/>
</dbReference>
<dbReference type="GO" id="GO:0006430">
    <property type="term" value="P:lysyl-tRNA aminoacylation"/>
    <property type="evidence" value="ECO:0007669"/>
    <property type="project" value="InterPro"/>
</dbReference>
<evidence type="ECO:0000259" key="9">
    <source>
        <dbReference type="PROSITE" id="PS50862"/>
    </source>
</evidence>
<dbReference type="EC" id="6.1.1.6" evidence="10"/>
<dbReference type="PANTHER" id="PTHR42918">
    <property type="entry name" value="LYSYL-TRNA SYNTHETASE"/>
    <property type="match status" value="1"/>
</dbReference>
<evidence type="ECO:0000313" key="11">
    <source>
        <dbReference type="Proteomes" id="UP000627538"/>
    </source>
</evidence>
<dbReference type="InterPro" id="IPR024320">
    <property type="entry name" value="LPG_synthase_C"/>
</dbReference>
<name>A0A8I0G9A8_9ACTO</name>
<dbReference type="InterPro" id="IPR012340">
    <property type="entry name" value="NA-bd_OB-fold"/>
</dbReference>